<sequence>MRRHYTTTPSLSTTAQSPPIAAPSPPFPSQGHVQLLRRPCRLNVSPPTHTAMPKPSAVTATSPTAPIRDVLAAEGAAPSTDDGPMQQLAASVAPTQLVRLAGDYCTRLDPRRPPSPPCPCPLQGQGQPSSPSPHTPLMPPQNSPCSAFGYEERPAVSEREPGNAASSTQRPTGCRRTETTDRVSTGGIAAVQLAGTVAGYKESRRRLIVPPGLSEVEAAHTLGRDAAGWACPAPPAEERLTGAKRKAGAGLNSGCVIPSFDDGLKARLMDEIAYMTDGELRSPLPKQVRMLRGRTRTRRRSCPRRPLCQRCRLGFVRSRQFAEGTTATFLRLVPIPATSTYI</sequence>
<keyword evidence="3" id="KW-1185">Reference proteome</keyword>
<feature type="region of interest" description="Disordered" evidence="1">
    <location>
        <begin position="1"/>
        <end position="63"/>
    </location>
</feature>
<dbReference type="Proteomes" id="UP000054270">
    <property type="component" value="Unassembled WGS sequence"/>
</dbReference>
<gene>
    <name evidence="2" type="ORF">HYPSUDRAFT_200563</name>
</gene>
<feature type="compositionally biased region" description="Polar residues" evidence="1">
    <location>
        <begin position="1"/>
        <end position="14"/>
    </location>
</feature>
<proteinExistence type="predicted"/>
<organism evidence="2 3">
    <name type="scientific">Hypholoma sublateritium (strain FD-334 SS-4)</name>
    <dbReference type="NCBI Taxonomy" id="945553"/>
    <lineage>
        <taxon>Eukaryota</taxon>
        <taxon>Fungi</taxon>
        <taxon>Dikarya</taxon>
        <taxon>Basidiomycota</taxon>
        <taxon>Agaricomycotina</taxon>
        <taxon>Agaricomycetes</taxon>
        <taxon>Agaricomycetidae</taxon>
        <taxon>Agaricales</taxon>
        <taxon>Agaricineae</taxon>
        <taxon>Strophariaceae</taxon>
        <taxon>Hypholoma</taxon>
    </lineage>
</organism>
<reference evidence="3" key="1">
    <citation type="submission" date="2014-04" db="EMBL/GenBank/DDBJ databases">
        <title>Evolutionary Origins and Diversification of the Mycorrhizal Mutualists.</title>
        <authorList>
            <consortium name="DOE Joint Genome Institute"/>
            <consortium name="Mycorrhizal Genomics Consortium"/>
            <person name="Kohler A."/>
            <person name="Kuo A."/>
            <person name="Nagy L.G."/>
            <person name="Floudas D."/>
            <person name="Copeland A."/>
            <person name="Barry K.W."/>
            <person name="Cichocki N."/>
            <person name="Veneault-Fourrey C."/>
            <person name="LaButti K."/>
            <person name="Lindquist E.A."/>
            <person name="Lipzen A."/>
            <person name="Lundell T."/>
            <person name="Morin E."/>
            <person name="Murat C."/>
            <person name="Riley R."/>
            <person name="Ohm R."/>
            <person name="Sun H."/>
            <person name="Tunlid A."/>
            <person name="Henrissat B."/>
            <person name="Grigoriev I.V."/>
            <person name="Hibbett D.S."/>
            <person name="Martin F."/>
        </authorList>
    </citation>
    <scope>NUCLEOTIDE SEQUENCE [LARGE SCALE GENOMIC DNA]</scope>
    <source>
        <strain evidence="3">FD-334 SS-4</strain>
    </source>
</reference>
<evidence type="ECO:0000313" key="3">
    <source>
        <dbReference type="Proteomes" id="UP000054270"/>
    </source>
</evidence>
<feature type="compositionally biased region" description="Pro residues" evidence="1">
    <location>
        <begin position="130"/>
        <end position="142"/>
    </location>
</feature>
<dbReference type="AlphaFoldDB" id="A0A0D2PY43"/>
<dbReference type="EMBL" id="KN817537">
    <property type="protein sequence ID" value="KJA24335.1"/>
    <property type="molecule type" value="Genomic_DNA"/>
</dbReference>
<dbReference type="STRING" id="945553.A0A0D2PY43"/>
<name>A0A0D2PY43_HYPSF</name>
<protein>
    <submittedName>
        <fullName evidence="2">Uncharacterized protein</fullName>
    </submittedName>
</protein>
<accession>A0A0D2PY43</accession>
<evidence type="ECO:0000256" key="1">
    <source>
        <dbReference type="SAM" id="MobiDB-lite"/>
    </source>
</evidence>
<feature type="region of interest" description="Disordered" evidence="1">
    <location>
        <begin position="106"/>
        <end position="183"/>
    </location>
</feature>
<dbReference type="OrthoDB" id="3361892at2759"/>
<evidence type="ECO:0000313" key="2">
    <source>
        <dbReference type="EMBL" id="KJA24335.1"/>
    </source>
</evidence>
<feature type="compositionally biased region" description="Basic and acidic residues" evidence="1">
    <location>
        <begin position="150"/>
        <end position="161"/>
    </location>
</feature>